<dbReference type="AlphaFoldDB" id="A0AAV9BKY7"/>
<dbReference type="InterPro" id="IPR001117">
    <property type="entry name" value="Cu-oxidase_2nd"/>
</dbReference>
<feature type="domain" description="Plastocyanin-like" evidence="2">
    <location>
        <begin position="94"/>
        <end position="203"/>
    </location>
</feature>
<dbReference type="InterPro" id="IPR045087">
    <property type="entry name" value="Cu-oxidase_fam"/>
</dbReference>
<comment type="caution">
    <text evidence="3">The sequence shown here is derived from an EMBL/GenBank/DDBJ whole genome shotgun (WGS) entry which is preliminary data.</text>
</comment>
<dbReference type="PANTHER" id="PTHR11709">
    <property type="entry name" value="MULTI-COPPER OXIDASE"/>
    <property type="match status" value="1"/>
</dbReference>
<dbReference type="GO" id="GO:0016491">
    <property type="term" value="F:oxidoreductase activity"/>
    <property type="evidence" value="ECO:0007669"/>
    <property type="project" value="TreeGrafter"/>
</dbReference>
<reference evidence="3" key="1">
    <citation type="journal article" date="2023" name="Nat. Commun.">
        <title>Diploid and tetraploid genomes of Acorus and the evolution of monocots.</title>
        <authorList>
            <person name="Ma L."/>
            <person name="Liu K.W."/>
            <person name="Li Z."/>
            <person name="Hsiao Y.Y."/>
            <person name="Qi Y."/>
            <person name="Fu T."/>
            <person name="Tang G.D."/>
            <person name="Zhang D."/>
            <person name="Sun W.H."/>
            <person name="Liu D.K."/>
            <person name="Li Y."/>
            <person name="Chen G.Z."/>
            <person name="Liu X.D."/>
            <person name="Liao X.Y."/>
            <person name="Jiang Y.T."/>
            <person name="Yu X."/>
            <person name="Hao Y."/>
            <person name="Huang J."/>
            <person name="Zhao X.W."/>
            <person name="Ke S."/>
            <person name="Chen Y.Y."/>
            <person name="Wu W.L."/>
            <person name="Hsu J.L."/>
            <person name="Lin Y.F."/>
            <person name="Huang M.D."/>
            <person name="Li C.Y."/>
            <person name="Huang L."/>
            <person name="Wang Z.W."/>
            <person name="Zhao X."/>
            <person name="Zhong W.Y."/>
            <person name="Peng D.H."/>
            <person name="Ahmad S."/>
            <person name="Lan S."/>
            <person name="Zhang J.S."/>
            <person name="Tsai W.C."/>
            <person name="Van de Peer Y."/>
            <person name="Liu Z.J."/>
        </authorList>
    </citation>
    <scope>NUCLEOTIDE SEQUENCE</scope>
    <source>
        <strain evidence="3">SCP</strain>
    </source>
</reference>
<protein>
    <submittedName>
        <fullName evidence="3">L-ascorbate oxidase</fullName>
    </submittedName>
</protein>
<evidence type="ECO:0000313" key="3">
    <source>
        <dbReference type="EMBL" id="KAK1277017.1"/>
    </source>
</evidence>
<sequence length="324" mass="36220">MVFRNGLPAENDLKESLIKRTPSDLCDLMGHAEKYAKVEEESKLLKETVATVRSILPTAPNSRPKDRRSKKDKRIGASTTEVRKGRGTYFKLAVTVNGRTPGPTIYAQQGDTVVVEVKNNLFTENVAIHWHGIRQGHCMTIVEADGNYVEPYVVKNLNIYSGETYSVIVKADQDPSRNYWAALNVITRKPGTPTGLGIINYYPNIPQKSPPTVPPSGPIWNDKVFLETKPSYQSASRTKSTIKWAMNNTSFTLPDTPYLVALKQRLHRVFNQKPAPETYDDSKNFDVFGVAKNANATSGNSIYRLKFNSTRDTPMASTLHGHDF</sequence>
<feature type="region of interest" description="Disordered" evidence="1">
    <location>
        <begin position="55"/>
        <end position="78"/>
    </location>
</feature>
<name>A0AAV9BKY7_ACOGR</name>
<dbReference type="Gene3D" id="2.60.40.420">
    <property type="entry name" value="Cupredoxins - blue copper proteins"/>
    <property type="match status" value="3"/>
</dbReference>
<reference evidence="3" key="2">
    <citation type="submission" date="2023-06" db="EMBL/GenBank/DDBJ databases">
        <authorList>
            <person name="Ma L."/>
            <person name="Liu K.-W."/>
            <person name="Li Z."/>
            <person name="Hsiao Y.-Y."/>
            <person name="Qi Y."/>
            <person name="Fu T."/>
            <person name="Tang G."/>
            <person name="Zhang D."/>
            <person name="Sun W.-H."/>
            <person name="Liu D.-K."/>
            <person name="Li Y."/>
            <person name="Chen G.-Z."/>
            <person name="Liu X.-D."/>
            <person name="Liao X.-Y."/>
            <person name="Jiang Y.-T."/>
            <person name="Yu X."/>
            <person name="Hao Y."/>
            <person name="Huang J."/>
            <person name="Zhao X.-W."/>
            <person name="Ke S."/>
            <person name="Chen Y.-Y."/>
            <person name="Wu W.-L."/>
            <person name="Hsu J.-L."/>
            <person name="Lin Y.-F."/>
            <person name="Huang M.-D."/>
            <person name="Li C.-Y."/>
            <person name="Huang L."/>
            <person name="Wang Z.-W."/>
            <person name="Zhao X."/>
            <person name="Zhong W.-Y."/>
            <person name="Peng D.-H."/>
            <person name="Ahmad S."/>
            <person name="Lan S."/>
            <person name="Zhang J.-S."/>
            <person name="Tsai W.-C."/>
            <person name="Van De Peer Y."/>
            <person name="Liu Z.-J."/>
        </authorList>
    </citation>
    <scope>NUCLEOTIDE SEQUENCE</scope>
    <source>
        <strain evidence="3">SCP</strain>
        <tissue evidence="3">Leaves</tissue>
    </source>
</reference>
<evidence type="ECO:0000313" key="4">
    <source>
        <dbReference type="Proteomes" id="UP001179952"/>
    </source>
</evidence>
<dbReference type="EMBL" id="JAUJYN010000002">
    <property type="protein sequence ID" value="KAK1277017.1"/>
    <property type="molecule type" value="Genomic_DNA"/>
</dbReference>
<dbReference type="SUPFAM" id="SSF49503">
    <property type="entry name" value="Cupredoxins"/>
    <property type="match status" value="2"/>
</dbReference>
<dbReference type="InterPro" id="IPR008972">
    <property type="entry name" value="Cupredoxin"/>
</dbReference>
<dbReference type="Proteomes" id="UP001179952">
    <property type="component" value="Unassembled WGS sequence"/>
</dbReference>
<proteinExistence type="predicted"/>
<evidence type="ECO:0000259" key="2">
    <source>
        <dbReference type="Pfam" id="PF00394"/>
    </source>
</evidence>
<keyword evidence="4" id="KW-1185">Reference proteome</keyword>
<accession>A0AAV9BKY7</accession>
<organism evidence="3 4">
    <name type="scientific">Acorus gramineus</name>
    <name type="common">Dwarf sweet flag</name>
    <dbReference type="NCBI Taxonomy" id="55184"/>
    <lineage>
        <taxon>Eukaryota</taxon>
        <taxon>Viridiplantae</taxon>
        <taxon>Streptophyta</taxon>
        <taxon>Embryophyta</taxon>
        <taxon>Tracheophyta</taxon>
        <taxon>Spermatophyta</taxon>
        <taxon>Magnoliopsida</taxon>
        <taxon>Liliopsida</taxon>
        <taxon>Acoraceae</taxon>
        <taxon>Acorus</taxon>
    </lineage>
</organism>
<evidence type="ECO:0000256" key="1">
    <source>
        <dbReference type="SAM" id="MobiDB-lite"/>
    </source>
</evidence>
<dbReference type="PANTHER" id="PTHR11709:SF218">
    <property type="entry name" value="L-ASCORBATE OXIDASE"/>
    <property type="match status" value="1"/>
</dbReference>
<dbReference type="Pfam" id="PF00394">
    <property type="entry name" value="Cu-oxidase"/>
    <property type="match status" value="1"/>
</dbReference>
<gene>
    <name evidence="3" type="ORF">QJS04_geneDACA014450</name>
</gene>